<proteinExistence type="predicted"/>
<feature type="compositionally biased region" description="Low complexity" evidence="1">
    <location>
        <begin position="45"/>
        <end position="60"/>
    </location>
</feature>
<evidence type="ECO:0000313" key="3">
    <source>
        <dbReference type="Proteomes" id="UP000266723"/>
    </source>
</evidence>
<organism evidence="2 3">
    <name type="scientific">Brassica cretica</name>
    <name type="common">Mustard</name>
    <dbReference type="NCBI Taxonomy" id="69181"/>
    <lineage>
        <taxon>Eukaryota</taxon>
        <taxon>Viridiplantae</taxon>
        <taxon>Streptophyta</taxon>
        <taxon>Embryophyta</taxon>
        <taxon>Tracheophyta</taxon>
        <taxon>Spermatophyta</taxon>
        <taxon>Magnoliopsida</taxon>
        <taxon>eudicotyledons</taxon>
        <taxon>Gunneridae</taxon>
        <taxon>Pentapetalae</taxon>
        <taxon>rosids</taxon>
        <taxon>malvids</taxon>
        <taxon>Brassicales</taxon>
        <taxon>Brassicaceae</taxon>
        <taxon>Brassiceae</taxon>
        <taxon>Brassica</taxon>
    </lineage>
</organism>
<feature type="region of interest" description="Disordered" evidence="1">
    <location>
        <begin position="41"/>
        <end position="69"/>
    </location>
</feature>
<name>A0ABQ7CDY0_BRACR</name>
<dbReference type="EMBL" id="QGKV02000832">
    <property type="protein sequence ID" value="KAF3550329.1"/>
    <property type="molecule type" value="Genomic_DNA"/>
</dbReference>
<reference evidence="2 3" key="1">
    <citation type="journal article" date="2020" name="BMC Genomics">
        <title>Intraspecific diversification of the crop wild relative Brassica cretica Lam. using demographic model selection.</title>
        <authorList>
            <person name="Kioukis A."/>
            <person name="Michalopoulou V.A."/>
            <person name="Briers L."/>
            <person name="Pirintsos S."/>
            <person name="Studholme D.J."/>
            <person name="Pavlidis P."/>
            <person name="Sarris P.F."/>
        </authorList>
    </citation>
    <scope>NUCLEOTIDE SEQUENCE [LARGE SCALE GENOMIC DNA]</scope>
    <source>
        <strain evidence="3">cv. PFS-1207/04</strain>
    </source>
</reference>
<protein>
    <submittedName>
        <fullName evidence="2">Uncharacterized protein</fullName>
    </submittedName>
</protein>
<evidence type="ECO:0000313" key="2">
    <source>
        <dbReference type="EMBL" id="KAF3550329.1"/>
    </source>
</evidence>
<sequence length="93" mass="10527">MRRFSYGFRYPVCSGFVGLPGPLNQFRTSVLNGFTIKPPHLFHDSPSSSISVTTPSRSSPPRNPPRKLWNRPAQLHRMVVFFVAGGIEPHRHN</sequence>
<accession>A0ABQ7CDY0</accession>
<gene>
    <name evidence="2" type="ORF">DY000_02005070</name>
</gene>
<keyword evidence="3" id="KW-1185">Reference proteome</keyword>
<dbReference type="Proteomes" id="UP000266723">
    <property type="component" value="Unassembled WGS sequence"/>
</dbReference>
<evidence type="ECO:0000256" key="1">
    <source>
        <dbReference type="SAM" id="MobiDB-lite"/>
    </source>
</evidence>
<comment type="caution">
    <text evidence="2">The sequence shown here is derived from an EMBL/GenBank/DDBJ whole genome shotgun (WGS) entry which is preliminary data.</text>
</comment>